<dbReference type="PANTHER" id="PTHR16943">
    <property type="entry name" value="2-METHYLCITRATE DEHYDRATASE-RELATED"/>
    <property type="match status" value="1"/>
</dbReference>
<dbReference type="Proteomes" id="UP000046176">
    <property type="component" value="Unassembled WGS sequence"/>
</dbReference>
<sequence length="482" mass="52600">MDKQDTATRSCDEGGEDHILYPKHPKHRDAGALAAFLAELRFEELPYDVVHKSKQIILDTIGCIAAGTDTPLGRSLLEAYGGEAKTRGCVIPGAEISVGPSIAAKLNAWLSDVLDYEDVASGHPSATVIPAAIAMAEYLHSSPQRLLVGVVGGYEAGIRLHDATQASPEVYKRFAVYHAWHGLAAGAAAMVVSGGNEEQFRSALGHAAANTSLPLWYVQYGRPAHSLKANYGQMALGGIDGALCARQNITGPFAMISDQERGFARIIGSDNFNPERLSAGLREVWRIRESSFKAYPACAFLHTTADAIDSLVRQNSIDHQKITKVTIRCFSRIPNWFSDTAPASDIDAQLSIQYVSAMSLLSIQAGRGWYSPSLLEDQTVAELMKKIEIEADPVAEEGFWKDRMYRSTVTITTTEGHPLTMTVDWAPGHWRRPFGDDDLAKKFMGNVKGTTLENNGQQIVDLVMNLERSVSLDNLWAALRGR</sequence>
<dbReference type="Proteomes" id="UP000039660">
    <property type="component" value="Unassembled WGS sequence"/>
</dbReference>
<dbReference type="InterPro" id="IPR005656">
    <property type="entry name" value="MmgE_PrpD"/>
</dbReference>
<evidence type="ECO:0000256" key="1">
    <source>
        <dbReference type="ARBA" id="ARBA00006174"/>
    </source>
</evidence>
<dbReference type="RefSeq" id="WP_046638415.1">
    <property type="nucleotide sequence ID" value="NZ_CCRH01000034.1"/>
</dbReference>
<evidence type="ECO:0000256" key="2">
    <source>
        <dbReference type="SAM" id="MobiDB-lite"/>
    </source>
</evidence>
<feature type="compositionally biased region" description="Basic and acidic residues" evidence="2">
    <location>
        <begin position="1"/>
        <end position="20"/>
    </location>
</feature>
<dbReference type="PANTHER" id="PTHR16943:SF8">
    <property type="entry name" value="2-METHYLCITRATE DEHYDRATASE"/>
    <property type="match status" value="1"/>
</dbReference>
<dbReference type="AlphaFoldDB" id="A0A0T7G2V7"/>
<dbReference type="InterPro" id="IPR042183">
    <property type="entry name" value="MmgE/PrpD_sf_1"/>
</dbReference>
<dbReference type="InterPro" id="IPR045336">
    <property type="entry name" value="MmgE_PrpD_N"/>
</dbReference>
<dbReference type="Gene3D" id="1.10.4100.10">
    <property type="entry name" value="2-methylcitrate dehydratase PrpD"/>
    <property type="match status" value="1"/>
</dbReference>
<dbReference type="InterPro" id="IPR045337">
    <property type="entry name" value="MmgE_PrpD_C"/>
</dbReference>
<dbReference type="Gene3D" id="3.30.1330.120">
    <property type="entry name" value="2-methylcitrate dehydratase PrpD"/>
    <property type="match status" value="1"/>
</dbReference>
<evidence type="ECO:0000313" key="6">
    <source>
        <dbReference type="EMBL" id="CDZ54854.1"/>
    </source>
</evidence>
<name>A0A0T7G2V7_NEOGA</name>
<evidence type="ECO:0000313" key="5">
    <source>
        <dbReference type="EMBL" id="CDZ41501.1"/>
    </source>
</evidence>
<proteinExistence type="inferred from homology"/>
<dbReference type="Pfam" id="PF19305">
    <property type="entry name" value="MmgE_PrpD_C"/>
    <property type="match status" value="1"/>
</dbReference>
<dbReference type="InterPro" id="IPR042188">
    <property type="entry name" value="MmgE/PrpD_sf_2"/>
</dbReference>
<dbReference type="GO" id="GO:0016829">
    <property type="term" value="F:lyase activity"/>
    <property type="evidence" value="ECO:0007669"/>
    <property type="project" value="InterPro"/>
</dbReference>
<protein>
    <submittedName>
        <fullName evidence="5">MmgE/PrpD family protein</fullName>
    </submittedName>
</protein>
<feature type="domain" description="MmgE/PrpD C-terminal" evidence="4">
    <location>
        <begin position="295"/>
        <end position="465"/>
    </location>
</feature>
<evidence type="ECO:0000313" key="8">
    <source>
        <dbReference type="Proteomes" id="UP000046176"/>
    </source>
</evidence>
<gene>
    <name evidence="5" type="ORF">NGAL_HAMBI1145_59260</name>
    <name evidence="6" type="ORF">NGAL_HAMBI1189_57220</name>
</gene>
<dbReference type="EMBL" id="CCRH01000034">
    <property type="protein sequence ID" value="CDZ41501.1"/>
    <property type="molecule type" value="Genomic_DNA"/>
</dbReference>
<feature type="domain" description="MmgE/PrpD N-terminal" evidence="3">
    <location>
        <begin position="32"/>
        <end position="270"/>
    </location>
</feature>
<dbReference type="SUPFAM" id="SSF103378">
    <property type="entry name" value="2-methylcitrate dehydratase PrpD"/>
    <property type="match status" value="1"/>
</dbReference>
<accession>A0A0T7G2V7</accession>
<evidence type="ECO:0000259" key="4">
    <source>
        <dbReference type="Pfam" id="PF19305"/>
    </source>
</evidence>
<dbReference type="OrthoDB" id="5415580at2"/>
<evidence type="ECO:0000259" key="3">
    <source>
        <dbReference type="Pfam" id="PF03972"/>
    </source>
</evidence>
<dbReference type="Pfam" id="PF03972">
    <property type="entry name" value="MmgE_PrpD_N"/>
    <property type="match status" value="1"/>
</dbReference>
<comment type="similarity">
    <text evidence="1">Belongs to the PrpD family.</text>
</comment>
<reference evidence="7 8" key="1">
    <citation type="submission" date="2014-08" db="EMBL/GenBank/DDBJ databases">
        <authorList>
            <person name="Chen Y.-H."/>
        </authorList>
    </citation>
    <scope>NUCLEOTIDE SEQUENCE [LARGE SCALE GENOMIC DNA]</scope>
</reference>
<evidence type="ECO:0000313" key="7">
    <source>
        <dbReference type="Proteomes" id="UP000039660"/>
    </source>
</evidence>
<dbReference type="InterPro" id="IPR036148">
    <property type="entry name" value="MmgE/PrpD_sf"/>
</dbReference>
<dbReference type="EMBL" id="CCRK01000028">
    <property type="protein sequence ID" value="CDZ54854.1"/>
    <property type="molecule type" value="Genomic_DNA"/>
</dbReference>
<feature type="region of interest" description="Disordered" evidence="2">
    <location>
        <begin position="1"/>
        <end position="22"/>
    </location>
</feature>
<organism evidence="5 8">
    <name type="scientific">Neorhizobium galegae bv. officinalis</name>
    <dbReference type="NCBI Taxonomy" id="323656"/>
    <lineage>
        <taxon>Bacteria</taxon>
        <taxon>Pseudomonadati</taxon>
        <taxon>Pseudomonadota</taxon>
        <taxon>Alphaproteobacteria</taxon>
        <taxon>Hyphomicrobiales</taxon>
        <taxon>Rhizobiaceae</taxon>
        <taxon>Rhizobium/Agrobacterium group</taxon>
        <taxon>Neorhizobium</taxon>
    </lineage>
</organism>